<dbReference type="EMBL" id="JABBKX010000011">
    <property type="protein sequence ID" value="NMJ43998.1"/>
    <property type="molecule type" value="Genomic_DNA"/>
</dbReference>
<dbReference type="Pfam" id="PF06041">
    <property type="entry name" value="DUF924"/>
    <property type="match status" value="1"/>
</dbReference>
<evidence type="ECO:0000313" key="1">
    <source>
        <dbReference type="EMBL" id="NMJ43998.1"/>
    </source>
</evidence>
<name>A0A848EKV1_9PROT</name>
<dbReference type="InterPro" id="IPR011990">
    <property type="entry name" value="TPR-like_helical_dom_sf"/>
</dbReference>
<comment type="caution">
    <text evidence="1">The sequence shown here is derived from an EMBL/GenBank/DDBJ whole genome shotgun (WGS) entry which is preliminary data.</text>
</comment>
<organism evidence="1 2">
    <name type="scientific">Neoroseomonas marina</name>
    <dbReference type="NCBI Taxonomy" id="1232220"/>
    <lineage>
        <taxon>Bacteria</taxon>
        <taxon>Pseudomonadati</taxon>
        <taxon>Pseudomonadota</taxon>
        <taxon>Alphaproteobacteria</taxon>
        <taxon>Acetobacterales</taxon>
        <taxon>Acetobacteraceae</taxon>
        <taxon>Neoroseomonas</taxon>
    </lineage>
</organism>
<dbReference type="InterPro" id="IPR010323">
    <property type="entry name" value="DUF924"/>
</dbReference>
<protein>
    <submittedName>
        <fullName evidence="1">DUF924 domain-containing protein</fullName>
    </submittedName>
</protein>
<keyword evidence="2" id="KW-1185">Reference proteome</keyword>
<dbReference type="RefSeq" id="WP_170056192.1">
    <property type="nucleotide sequence ID" value="NZ_JABBKX010000011.1"/>
</dbReference>
<dbReference type="AlphaFoldDB" id="A0A848EKV1"/>
<dbReference type="Gene3D" id="1.25.40.10">
    <property type="entry name" value="Tetratricopeptide repeat domain"/>
    <property type="match status" value="1"/>
</dbReference>
<gene>
    <name evidence="1" type="ORF">GWK16_22310</name>
</gene>
<dbReference type="Gene3D" id="1.20.58.320">
    <property type="entry name" value="TPR-like"/>
    <property type="match status" value="1"/>
</dbReference>
<proteinExistence type="predicted"/>
<evidence type="ECO:0000313" key="2">
    <source>
        <dbReference type="Proteomes" id="UP000548582"/>
    </source>
</evidence>
<dbReference type="SUPFAM" id="SSF48452">
    <property type="entry name" value="TPR-like"/>
    <property type="match status" value="1"/>
</dbReference>
<reference evidence="1 2" key="1">
    <citation type="submission" date="2020-03" db="EMBL/GenBank/DDBJ databases">
        <authorList>
            <person name="Sun Q."/>
        </authorList>
    </citation>
    <scope>NUCLEOTIDE SEQUENCE [LARGE SCALE GENOMIC DNA]</scope>
    <source>
        <strain evidence="1 2">JC162</strain>
    </source>
</reference>
<accession>A0A848EKV1</accession>
<dbReference type="Proteomes" id="UP000548582">
    <property type="component" value="Unassembled WGS sequence"/>
</dbReference>
<sequence length="190" mass="21181">MIGPEKLLGFWFSEGPDTFREAWFKRDDAFDAEIRERFASLVDAARDNGLNAWRATPEGALGLAILLDQFPRNLFRGSAEAFAADPMMRDIARDAVLARGFDVALTPTQRIFLYLPFEHSEAMADQDLSVALFEGLRDDPRHAAPGGTIDYAWRHRAVIRRFGRFPHRNAALGRASTPEEAAWLAAGGGF</sequence>